<protein>
    <submittedName>
        <fullName evidence="1">RCG29997</fullName>
    </submittedName>
</protein>
<name>A6ILZ5_RAT</name>
<accession>A6ILZ5</accession>
<evidence type="ECO:0000313" key="2">
    <source>
        <dbReference type="Proteomes" id="UP000234681"/>
    </source>
</evidence>
<reference evidence="1 2" key="1">
    <citation type="submission" date="2005-09" db="EMBL/GenBank/DDBJ databases">
        <authorList>
            <person name="Mural R.J."/>
            <person name="Li P.W."/>
            <person name="Adams M.D."/>
            <person name="Amanatides P.G."/>
            <person name="Baden-Tillson H."/>
            <person name="Barnstead M."/>
            <person name="Chin S.H."/>
            <person name="Dew I."/>
            <person name="Evans C.A."/>
            <person name="Ferriera S."/>
            <person name="Flanigan M."/>
            <person name="Fosler C."/>
            <person name="Glodek A."/>
            <person name="Gu Z."/>
            <person name="Holt R.A."/>
            <person name="Jennings D."/>
            <person name="Kraft C.L."/>
            <person name="Lu F."/>
            <person name="Nguyen T."/>
            <person name="Nusskern D.R."/>
            <person name="Pfannkoch C.M."/>
            <person name="Sitter C."/>
            <person name="Sutton G.G."/>
            <person name="Venter J.C."/>
            <person name="Wang Z."/>
            <person name="Woodage T."/>
            <person name="Zheng X.H."/>
            <person name="Zhong F."/>
        </authorList>
    </citation>
    <scope>NUCLEOTIDE SEQUENCE [LARGE SCALE GENOMIC DNA]</scope>
    <source>
        <strain>BN</strain>
        <strain evidence="2">Sprague-Dawley</strain>
    </source>
</reference>
<gene>
    <name evidence="1" type="ORF">rCG_29997</name>
</gene>
<organism evidence="1 2">
    <name type="scientific">Rattus norvegicus</name>
    <name type="common">Rat</name>
    <dbReference type="NCBI Taxonomy" id="10116"/>
    <lineage>
        <taxon>Eukaryota</taxon>
        <taxon>Metazoa</taxon>
        <taxon>Chordata</taxon>
        <taxon>Craniata</taxon>
        <taxon>Vertebrata</taxon>
        <taxon>Euteleostomi</taxon>
        <taxon>Mammalia</taxon>
        <taxon>Eutheria</taxon>
        <taxon>Euarchontoglires</taxon>
        <taxon>Glires</taxon>
        <taxon>Rodentia</taxon>
        <taxon>Myomorpha</taxon>
        <taxon>Muroidea</taxon>
        <taxon>Muridae</taxon>
        <taxon>Murinae</taxon>
        <taxon>Rattus</taxon>
    </lineage>
</organism>
<proteinExistence type="predicted"/>
<dbReference type="AlphaFoldDB" id="A6ILZ5"/>
<evidence type="ECO:0000313" key="1">
    <source>
        <dbReference type="EMBL" id="EDM01794.1"/>
    </source>
</evidence>
<sequence length="34" mass="3959">MNSGLLEEQPGFLTHHSSPWITFQDISHLCLKEY</sequence>
<dbReference type="Proteomes" id="UP000234681">
    <property type="component" value="Chromosome 4"/>
</dbReference>
<dbReference type="EMBL" id="CH473964">
    <property type="protein sequence ID" value="EDM01794.1"/>
    <property type="molecule type" value="Genomic_DNA"/>
</dbReference>